<feature type="region of interest" description="Disordered" evidence="17">
    <location>
        <begin position="691"/>
        <end position="758"/>
    </location>
</feature>
<name>A0A9D4BVR7_DREPO</name>
<dbReference type="PROSITE" id="PS50005">
    <property type="entry name" value="TPR"/>
    <property type="match status" value="1"/>
</dbReference>
<keyword evidence="11 14" id="KW-0040">ANK repeat</keyword>
<feature type="repeat" description="ANK" evidence="14">
    <location>
        <begin position="573"/>
        <end position="605"/>
    </location>
</feature>
<dbReference type="Gene3D" id="1.25.40.20">
    <property type="entry name" value="Ankyrin repeat-containing domain"/>
    <property type="match status" value="1"/>
</dbReference>
<evidence type="ECO:0000313" key="18">
    <source>
        <dbReference type="EMBL" id="KAH3711109.1"/>
    </source>
</evidence>
<evidence type="ECO:0000256" key="7">
    <source>
        <dbReference type="ARBA" id="ARBA00022737"/>
    </source>
</evidence>
<feature type="repeat" description="ANK" evidence="14">
    <location>
        <begin position="540"/>
        <end position="572"/>
    </location>
</feature>
<dbReference type="Gene3D" id="3.80.10.10">
    <property type="entry name" value="Ribonuclease Inhibitor"/>
    <property type="match status" value="3"/>
</dbReference>
<evidence type="ECO:0000256" key="16">
    <source>
        <dbReference type="SAM" id="Coils"/>
    </source>
</evidence>
<reference evidence="18" key="1">
    <citation type="journal article" date="2019" name="bioRxiv">
        <title>The Genome of the Zebra Mussel, Dreissena polymorpha: A Resource for Invasive Species Research.</title>
        <authorList>
            <person name="McCartney M.A."/>
            <person name="Auch B."/>
            <person name="Kono T."/>
            <person name="Mallez S."/>
            <person name="Zhang Y."/>
            <person name="Obille A."/>
            <person name="Becker A."/>
            <person name="Abrahante J.E."/>
            <person name="Garbe J."/>
            <person name="Badalamenti J.P."/>
            <person name="Herman A."/>
            <person name="Mangelson H."/>
            <person name="Liachko I."/>
            <person name="Sullivan S."/>
            <person name="Sone E.D."/>
            <person name="Koren S."/>
            <person name="Silverstein K.A.T."/>
            <person name="Beckman K.B."/>
            <person name="Gohl D.M."/>
        </authorList>
    </citation>
    <scope>NUCLEOTIDE SEQUENCE</scope>
    <source>
        <strain evidence="18">Duluth1</strain>
        <tissue evidence="18">Whole animal</tissue>
    </source>
</reference>
<feature type="region of interest" description="Disordered" evidence="17">
    <location>
        <begin position="825"/>
        <end position="858"/>
    </location>
</feature>
<dbReference type="InterPro" id="IPR002110">
    <property type="entry name" value="Ankyrin_rpt"/>
</dbReference>
<dbReference type="InterPro" id="IPR036770">
    <property type="entry name" value="Ankyrin_rpt-contain_sf"/>
</dbReference>
<comment type="similarity">
    <text evidence="3">Belongs to the Tonsoku family.</text>
</comment>
<keyword evidence="19" id="KW-1185">Reference proteome</keyword>
<dbReference type="Proteomes" id="UP000828390">
    <property type="component" value="Unassembled WGS sequence"/>
</dbReference>
<dbReference type="SMART" id="SM00367">
    <property type="entry name" value="LRR_CC"/>
    <property type="match status" value="4"/>
</dbReference>
<sequence length="1471" mass="163405">MEPHDIRSLKKYQTKKREAERRADVQDEANYCTLVATLYEKYGQYEEALDEYERALQLSEGLGKQKDIALACRLLGECHCKRGDLDTALRLHQRYLDLAIDEGDKVEQQRALTTIGNTYRSRHEAATSKQKLVELEKAKSAFTESLQLCEELKGSIKAAEYSDMKGRLLYNIGLVFTDLGDVESGISYLNKALAILQSVSLLDVLFLCQRNLSDLYAASGRLPEALKLLEDACHVARRAKDKQQETEALIAKAMVHVQVHEFSTARHLLKKVHSLKKGNQTEETRLLQMYKAVKTYEKQQDLLKSTASTDLVARIPIYEKLGDTAVDLDQFKLALDFYLQQLKASKAAGIPKEAFAAIHVSLAQTYIDRGQCEKAITHYKQEIECRAETDQEQICRSWLNIAANEENIGVSYKSVQNSYVSAYNAAKKAGHRRLQVRSLQALIELFRVNKDDKAQCKAEAQLTHIRSKYNITAADEVEESQPLDDAAGDGSDVEAVNKEEEEVMSELTESEDDEEKESLSVRAVRQAGNRKTLIFKRNMVGETPLHKACIKGDLREVKYLISKGHPLNPEDNNGWTPLHEATNNGHLEVTEYLVTHGADINNRGGSGCEGITPLMDAASSGHIEIMELLIKHGANVIAKDNMGLPALHHIQEFYHKYPNPETDLKCRNMIALLKEKMPEYRGSRVPDILSQRVHSALIPTSSSTGSKRERKSTGTRKTGKRSQTEAIHSDSDSSVDSSSREIDASVFDDPDDNDIDQGGAEAYRKAISEVGRSASRSVELSHRKTSDRKKDNRALLSEGEFVGDDWLEDDMKKGVVRKKNMDVNGFLSSTGTRKRNRSDSMSPRSTPAKRLVSTSAQKKRLRVVDSDSDDDFGKGDSVCGVEGVSAVAMDTNDTDGVTVANGNGLCESSTFIDNDLIFDDFDDFIMVDSKNIPPLNSNKNLTNSVDKTVKNKLKKQSKMTDYGSVQHANSGINATHSNLVPNSAITNSTVTNHVQPASGYTQLNSQPVKDKISSVMRLTVHVEDLMLLIPVVDPDCSRTFGWLAQEVADRYYQKRGVKLKLTLGKDGAHFSPSDLVSLMLENNDKIESYLESRDQQPPMTETYKQACADLKIVHYKNVSSLLEASEVSGHLDLSDLALRATRVQPLLKALQHCTTLRNLNISGNRLGDAGLCNLCKVLGTVPNLASLSLGCNDITAEGVSTLVCTITAENSKALQNLLSLDLGHNPLCDGSLPSLAGLISCLPRLHTLVLASCCITVAFFQHNRLQFTEALHKSSLQHLDMSYNQLGCVGIELLLKCQYPTKLLSLDLSATLCDHRSSQMYRHLYNYATQDECAIEELRLRSCHLGTEDADFFTQLPSVAKHLQKLDLSDNPKITSPFLQHLIKSSASDGSSLEDLVAMETGVTAPLSVEFLDAIMEKLASRVPLRRLAFSCIKLEKLDVDSLRQVWCDRYENFAEVSCGDNVVRLNVKDR</sequence>
<feature type="region of interest" description="Disordered" evidence="17">
    <location>
        <begin position="771"/>
        <end position="791"/>
    </location>
</feature>
<protein>
    <recommendedName>
        <fullName evidence="4">Tonsoku-like protein</fullName>
    </recommendedName>
</protein>
<evidence type="ECO:0000313" key="19">
    <source>
        <dbReference type="Proteomes" id="UP000828390"/>
    </source>
</evidence>
<keyword evidence="5" id="KW-0158">Chromosome</keyword>
<dbReference type="PROSITE" id="PS50088">
    <property type="entry name" value="ANK_REPEAT"/>
    <property type="match status" value="3"/>
</dbReference>
<dbReference type="SUPFAM" id="SSF48452">
    <property type="entry name" value="TPR-like"/>
    <property type="match status" value="3"/>
</dbReference>
<evidence type="ECO:0000256" key="13">
    <source>
        <dbReference type="ARBA" id="ARBA00023242"/>
    </source>
</evidence>
<keyword evidence="13" id="KW-0539">Nucleus</keyword>
<evidence type="ECO:0000256" key="5">
    <source>
        <dbReference type="ARBA" id="ARBA00022454"/>
    </source>
</evidence>
<feature type="repeat" description="TPR" evidence="15">
    <location>
        <begin position="29"/>
        <end position="62"/>
    </location>
</feature>
<feature type="coiled-coil region" evidence="16">
    <location>
        <begin position="9"/>
        <end position="62"/>
    </location>
</feature>
<feature type="region of interest" description="Disordered" evidence="17">
    <location>
        <begin position="479"/>
        <end position="520"/>
    </location>
</feature>
<dbReference type="InterPro" id="IPR006553">
    <property type="entry name" value="Leu-rich_rpt_Cys-con_subtyp"/>
</dbReference>
<evidence type="ECO:0000256" key="17">
    <source>
        <dbReference type="SAM" id="MobiDB-lite"/>
    </source>
</evidence>
<keyword evidence="16" id="KW-0175">Coiled coil</keyword>
<dbReference type="SUPFAM" id="SSF48403">
    <property type="entry name" value="Ankyrin repeat"/>
    <property type="match status" value="1"/>
</dbReference>
<organism evidence="18 19">
    <name type="scientific">Dreissena polymorpha</name>
    <name type="common">Zebra mussel</name>
    <name type="synonym">Mytilus polymorpha</name>
    <dbReference type="NCBI Taxonomy" id="45954"/>
    <lineage>
        <taxon>Eukaryota</taxon>
        <taxon>Metazoa</taxon>
        <taxon>Spiralia</taxon>
        <taxon>Lophotrochozoa</taxon>
        <taxon>Mollusca</taxon>
        <taxon>Bivalvia</taxon>
        <taxon>Autobranchia</taxon>
        <taxon>Heteroconchia</taxon>
        <taxon>Euheterodonta</taxon>
        <taxon>Imparidentia</taxon>
        <taxon>Neoheterodontei</taxon>
        <taxon>Myida</taxon>
        <taxon>Dreissenoidea</taxon>
        <taxon>Dreissenidae</taxon>
        <taxon>Dreissena</taxon>
    </lineage>
</organism>
<keyword evidence="7" id="KW-0677">Repeat</keyword>
<dbReference type="SMART" id="SM00028">
    <property type="entry name" value="TPR"/>
    <property type="match status" value="8"/>
</dbReference>
<dbReference type="SMART" id="SM00368">
    <property type="entry name" value="LRR_RI"/>
    <property type="match status" value="5"/>
</dbReference>
<evidence type="ECO:0000256" key="2">
    <source>
        <dbReference type="ARBA" id="ARBA00004286"/>
    </source>
</evidence>
<dbReference type="GO" id="GO:0031297">
    <property type="term" value="P:replication fork processing"/>
    <property type="evidence" value="ECO:0007669"/>
    <property type="project" value="TreeGrafter"/>
</dbReference>
<dbReference type="InterPro" id="IPR011990">
    <property type="entry name" value="TPR-like_helical_dom_sf"/>
</dbReference>
<evidence type="ECO:0000256" key="10">
    <source>
        <dbReference type="ARBA" id="ARBA00022853"/>
    </source>
</evidence>
<feature type="compositionally biased region" description="Basic and acidic residues" evidence="17">
    <location>
        <begin position="779"/>
        <end position="791"/>
    </location>
</feature>
<dbReference type="GO" id="GO:0006325">
    <property type="term" value="P:chromatin organization"/>
    <property type="evidence" value="ECO:0007669"/>
    <property type="project" value="UniProtKB-KW"/>
</dbReference>
<reference evidence="18" key="2">
    <citation type="submission" date="2020-11" db="EMBL/GenBank/DDBJ databases">
        <authorList>
            <person name="McCartney M.A."/>
            <person name="Auch B."/>
            <person name="Kono T."/>
            <person name="Mallez S."/>
            <person name="Becker A."/>
            <person name="Gohl D.M."/>
            <person name="Silverstein K.A.T."/>
            <person name="Koren S."/>
            <person name="Bechman K.B."/>
            <person name="Herman A."/>
            <person name="Abrahante J.E."/>
            <person name="Garbe J."/>
        </authorList>
    </citation>
    <scope>NUCLEOTIDE SEQUENCE</scope>
    <source>
        <strain evidence="18">Duluth1</strain>
        <tissue evidence="18">Whole animal</tissue>
    </source>
</reference>
<evidence type="ECO:0000256" key="12">
    <source>
        <dbReference type="ARBA" id="ARBA00023204"/>
    </source>
</evidence>
<evidence type="ECO:0000256" key="11">
    <source>
        <dbReference type="ARBA" id="ARBA00023043"/>
    </source>
</evidence>
<dbReference type="Gene3D" id="1.25.40.10">
    <property type="entry name" value="Tetratricopeptide repeat domain"/>
    <property type="match status" value="2"/>
</dbReference>
<dbReference type="PRINTS" id="PR01415">
    <property type="entry name" value="ANKYRIN"/>
</dbReference>
<dbReference type="PANTHER" id="PTHR46358">
    <property type="entry name" value="TONSOKU-LIKE PROTEIN"/>
    <property type="match status" value="1"/>
</dbReference>
<accession>A0A9D4BVR7</accession>
<keyword evidence="8" id="KW-0227">DNA damage</keyword>
<dbReference type="PANTHER" id="PTHR46358:SF1">
    <property type="entry name" value="TONSOKU-LIKE PROTEIN"/>
    <property type="match status" value="1"/>
</dbReference>
<dbReference type="InterPro" id="IPR001611">
    <property type="entry name" value="Leu-rich_rpt"/>
</dbReference>
<dbReference type="Pfam" id="PF13424">
    <property type="entry name" value="TPR_12"/>
    <property type="match status" value="2"/>
</dbReference>
<feature type="repeat" description="ANK" evidence="14">
    <location>
        <begin position="609"/>
        <end position="641"/>
    </location>
</feature>
<evidence type="ECO:0000256" key="14">
    <source>
        <dbReference type="PROSITE-ProRule" id="PRU00023"/>
    </source>
</evidence>
<comment type="caution">
    <text evidence="18">The sequence shown here is derived from an EMBL/GenBank/DDBJ whole genome shotgun (WGS) entry which is preliminary data.</text>
</comment>
<dbReference type="GO" id="GO:0043596">
    <property type="term" value="C:nuclear replication fork"/>
    <property type="evidence" value="ECO:0007669"/>
    <property type="project" value="TreeGrafter"/>
</dbReference>
<dbReference type="OrthoDB" id="5806726at2759"/>
<evidence type="ECO:0000256" key="1">
    <source>
        <dbReference type="ARBA" id="ARBA00004123"/>
    </source>
</evidence>
<keyword evidence="9 15" id="KW-0802">TPR repeat</keyword>
<dbReference type="EMBL" id="JAIWYP010000014">
    <property type="protein sequence ID" value="KAH3711109.1"/>
    <property type="molecule type" value="Genomic_DNA"/>
</dbReference>
<evidence type="ECO:0000256" key="8">
    <source>
        <dbReference type="ARBA" id="ARBA00022763"/>
    </source>
</evidence>
<evidence type="ECO:0000256" key="3">
    <source>
        <dbReference type="ARBA" id="ARBA00010999"/>
    </source>
</evidence>
<feature type="compositionally biased region" description="Acidic residues" evidence="17">
    <location>
        <begin position="499"/>
        <end position="516"/>
    </location>
</feature>
<dbReference type="InterPro" id="IPR019734">
    <property type="entry name" value="TPR_rpt"/>
</dbReference>
<dbReference type="SMART" id="SM00248">
    <property type="entry name" value="ANK"/>
    <property type="match status" value="3"/>
</dbReference>
<dbReference type="Pfam" id="PF00023">
    <property type="entry name" value="Ank"/>
    <property type="match status" value="1"/>
</dbReference>
<keyword evidence="10" id="KW-0156">Chromatin regulator</keyword>
<evidence type="ECO:0000256" key="15">
    <source>
        <dbReference type="PROSITE-ProRule" id="PRU00339"/>
    </source>
</evidence>
<dbReference type="InterPro" id="IPR032675">
    <property type="entry name" value="LRR_dom_sf"/>
</dbReference>
<dbReference type="GO" id="GO:0000724">
    <property type="term" value="P:double-strand break repair via homologous recombination"/>
    <property type="evidence" value="ECO:0007669"/>
    <property type="project" value="TreeGrafter"/>
</dbReference>
<evidence type="ECO:0000256" key="4">
    <source>
        <dbReference type="ARBA" id="ARBA00017829"/>
    </source>
</evidence>
<feature type="compositionally biased region" description="Basic residues" evidence="17">
    <location>
        <begin position="708"/>
        <end position="720"/>
    </location>
</feature>
<evidence type="ECO:0000256" key="9">
    <source>
        <dbReference type="ARBA" id="ARBA00022803"/>
    </source>
</evidence>
<dbReference type="SUPFAM" id="SSF52047">
    <property type="entry name" value="RNI-like"/>
    <property type="match status" value="1"/>
</dbReference>
<keyword evidence="12" id="KW-0234">DNA repair</keyword>
<keyword evidence="6" id="KW-0433">Leucine-rich repeat</keyword>
<dbReference type="Pfam" id="PF13516">
    <property type="entry name" value="LRR_6"/>
    <property type="match status" value="3"/>
</dbReference>
<comment type="subcellular location">
    <subcellularLocation>
        <location evidence="2">Chromosome</location>
    </subcellularLocation>
    <subcellularLocation>
        <location evidence="1">Nucleus</location>
    </subcellularLocation>
</comment>
<proteinExistence type="inferred from homology"/>
<gene>
    <name evidence="18" type="ORF">DPMN_070609</name>
</gene>
<dbReference type="PROSITE" id="PS50297">
    <property type="entry name" value="ANK_REP_REGION"/>
    <property type="match status" value="3"/>
</dbReference>
<feature type="compositionally biased region" description="Acidic residues" evidence="17">
    <location>
        <begin position="746"/>
        <end position="755"/>
    </location>
</feature>
<evidence type="ECO:0000256" key="6">
    <source>
        <dbReference type="ARBA" id="ARBA00022614"/>
    </source>
</evidence>
<dbReference type="Pfam" id="PF12796">
    <property type="entry name" value="Ank_2"/>
    <property type="match status" value="1"/>
</dbReference>
<dbReference type="InterPro" id="IPR052311">
    <property type="entry name" value="MMS22L-TONSL_complex_comp"/>
</dbReference>